<evidence type="ECO:0008006" key="4">
    <source>
        <dbReference type="Google" id="ProtNLM"/>
    </source>
</evidence>
<protein>
    <recommendedName>
        <fullName evidence="4">UrcA family protein</fullName>
    </recommendedName>
</protein>
<feature type="signal peptide" evidence="1">
    <location>
        <begin position="1"/>
        <end position="25"/>
    </location>
</feature>
<accession>A0ABX8AAF8</accession>
<reference evidence="2 3" key="1">
    <citation type="submission" date="2019-02" db="EMBL/GenBank/DDBJ databases">
        <title>Emended description of the genus Rhodopseudomonas and description of Rhodopseudomonas albus sp. nov., a non-phototrophic, heavy-metal-tolerant bacterium isolated from garden soil.</title>
        <authorList>
            <person name="Bao Z."/>
            <person name="Cao W.W."/>
            <person name="Sato Y."/>
            <person name="Nishizawa T."/>
            <person name="Zhao J."/>
            <person name="Guo Y."/>
            <person name="Ohta H."/>
        </authorList>
    </citation>
    <scope>NUCLEOTIDE SEQUENCE [LARGE SCALE GENOMIC DNA]</scope>
    <source>
        <strain evidence="2 3">SK50-23</strain>
    </source>
</reference>
<gene>
    <name evidence="2" type="ORF">RPMA_19385</name>
</gene>
<evidence type="ECO:0000313" key="2">
    <source>
        <dbReference type="EMBL" id="QUS40754.1"/>
    </source>
</evidence>
<dbReference type="EMBL" id="CP036498">
    <property type="protein sequence ID" value="QUS40754.1"/>
    <property type="molecule type" value="Genomic_DNA"/>
</dbReference>
<evidence type="ECO:0000313" key="3">
    <source>
        <dbReference type="Proteomes" id="UP000682843"/>
    </source>
</evidence>
<proteinExistence type="predicted"/>
<name>A0ABX8AAF8_9BRAD</name>
<keyword evidence="1" id="KW-0732">Signal</keyword>
<sequence>MKKFAFAIAAAVTIGLASLVSPASATTITIDKTNVAAPLTDFSSQHRHYHRGPHHARRTTVIRRGPVCTVRTVVKRGPYGRRVVNKVRVCR</sequence>
<evidence type="ECO:0000256" key="1">
    <source>
        <dbReference type="SAM" id="SignalP"/>
    </source>
</evidence>
<dbReference type="Proteomes" id="UP000682843">
    <property type="component" value="Chromosome"/>
</dbReference>
<keyword evidence="3" id="KW-1185">Reference proteome</keyword>
<feature type="chain" id="PRO_5047506760" description="UrcA family protein" evidence="1">
    <location>
        <begin position="26"/>
        <end position="91"/>
    </location>
</feature>
<organism evidence="2 3">
    <name type="scientific">Tardiphaga alba</name>
    <dbReference type="NCBI Taxonomy" id="340268"/>
    <lineage>
        <taxon>Bacteria</taxon>
        <taxon>Pseudomonadati</taxon>
        <taxon>Pseudomonadota</taxon>
        <taxon>Alphaproteobacteria</taxon>
        <taxon>Hyphomicrobiales</taxon>
        <taxon>Nitrobacteraceae</taxon>
        <taxon>Tardiphaga</taxon>
    </lineage>
</organism>